<gene>
    <name evidence="1" type="ORF">JOF53_000522</name>
</gene>
<organism evidence="1 2">
    <name type="scientific">Crossiella equi</name>
    <dbReference type="NCBI Taxonomy" id="130796"/>
    <lineage>
        <taxon>Bacteria</taxon>
        <taxon>Bacillati</taxon>
        <taxon>Actinomycetota</taxon>
        <taxon>Actinomycetes</taxon>
        <taxon>Pseudonocardiales</taxon>
        <taxon>Pseudonocardiaceae</taxon>
        <taxon>Crossiella</taxon>
    </lineage>
</organism>
<dbReference type="Gene3D" id="3.40.50.150">
    <property type="entry name" value="Vaccinia Virus protein VP39"/>
    <property type="match status" value="1"/>
</dbReference>
<dbReference type="GO" id="GO:0035242">
    <property type="term" value="F:protein-arginine omega-N asymmetric methyltransferase activity"/>
    <property type="evidence" value="ECO:0007669"/>
    <property type="project" value="UniProtKB-EC"/>
</dbReference>
<protein>
    <submittedName>
        <fullName evidence="1">Protein arginine N-methyltransferase 1</fullName>
        <ecNumber evidence="1">2.1.1.319</ecNumber>
    </submittedName>
</protein>
<dbReference type="PANTHER" id="PTHR11006">
    <property type="entry name" value="PROTEIN ARGININE N-METHYLTRANSFERASE"/>
    <property type="match status" value="1"/>
</dbReference>
<dbReference type="EC" id="2.1.1.319" evidence="1"/>
<evidence type="ECO:0000313" key="1">
    <source>
        <dbReference type="EMBL" id="MBP2471650.1"/>
    </source>
</evidence>
<keyword evidence="1" id="KW-0808">Transferase</keyword>
<dbReference type="RefSeq" id="WP_086788022.1">
    <property type="nucleotide sequence ID" value="NZ_JAGIOO010000001.1"/>
</dbReference>
<dbReference type="InterPro" id="IPR029063">
    <property type="entry name" value="SAM-dependent_MTases_sf"/>
</dbReference>
<dbReference type="Proteomes" id="UP001519363">
    <property type="component" value="Unassembled WGS sequence"/>
</dbReference>
<dbReference type="EMBL" id="JAGIOO010000001">
    <property type="protein sequence ID" value="MBP2471650.1"/>
    <property type="molecule type" value="Genomic_DNA"/>
</dbReference>
<dbReference type="PANTHER" id="PTHR11006:SF53">
    <property type="entry name" value="PROTEIN ARGININE N-METHYLTRANSFERASE 3"/>
    <property type="match status" value="1"/>
</dbReference>
<dbReference type="GO" id="GO:0032259">
    <property type="term" value="P:methylation"/>
    <property type="evidence" value="ECO:0007669"/>
    <property type="project" value="UniProtKB-KW"/>
</dbReference>
<comment type="caution">
    <text evidence="1">The sequence shown here is derived from an EMBL/GenBank/DDBJ whole genome shotgun (WGS) entry which is preliminary data.</text>
</comment>
<evidence type="ECO:0000313" key="2">
    <source>
        <dbReference type="Proteomes" id="UP001519363"/>
    </source>
</evidence>
<sequence length="366" mass="39064">MSESFVTSISAPGRSVRVRARELSERGLAMLLPSVGEYPVYDQRLYRFMLDDHLRNDRYAEAVARLAPGRTVLDIGTGQEAVWALAAARAGAEHVWAVEVIPASARAAREAVARAGFADRVTVLEGLSTEVGLPTRADVCVSEIIGNLGGSEGAGAVLRDARERLVKPGGAFIPHRSATTVVALDLSHAVPGGEPGFVDAALPYLEDVFTAVGRPFDVRACIPGLRRRAHLSPVAEVEPLDFAGALAPESEVPVTLPITRRGRLHGFALGVRLWVGANDAPVDSLAQRCNWFPVYAPLSPGGLPVGPGDSVEFTFSTTLSDDGVHPDYRLEGHLHAAAGSVPIAWSSSHHDDGFRASGFYRELFPR</sequence>
<proteinExistence type="predicted"/>
<dbReference type="SUPFAM" id="SSF53335">
    <property type="entry name" value="S-adenosyl-L-methionine-dependent methyltransferases"/>
    <property type="match status" value="1"/>
</dbReference>
<keyword evidence="2" id="KW-1185">Reference proteome</keyword>
<reference evidence="1 2" key="1">
    <citation type="submission" date="2021-03" db="EMBL/GenBank/DDBJ databases">
        <title>Sequencing the genomes of 1000 actinobacteria strains.</title>
        <authorList>
            <person name="Klenk H.-P."/>
        </authorList>
    </citation>
    <scope>NUCLEOTIDE SEQUENCE [LARGE SCALE GENOMIC DNA]</scope>
    <source>
        <strain evidence="1 2">DSM 44580</strain>
    </source>
</reference>
<accession>A0ABS5A4Y5</accession>
<dbReference type="InterPro" id="IPR025799">
    <property type="entry name" value="Arg_MeTrfase"/>
</dbReference>
<dbReference type="Pfam" id="PF06325">
    <property type="entry name" value="PrmA"/>
    <property type="match status" value="1"/>
</dbReference>
<name>A0ABS5A4Y5_9PSEU</name>
<keyword evidence="1" id="KW-0489">Methyltransferase</keyword>